<keyword evidence="3" id="KW-1003">Cell membrane</keyword>
<dbReference type="Proteomes" id="UP000263642">
    <property type="component" value="Unassembled WGS sequence"/>
</dbReference>
<protein>
    <submittedName>
        <fullName evidence="7">Uncharacterized protein</fullName>
    </submittedName>
</protein>
<dbReference type="RefSeq" id="WP_154898078.1">
    <property type="nucleotide sequence ID" value="NZ_CAXBMG010000024.1"/>
</dbReference>
<evidence type="ECO:0000313" key="8">
    <source>
        <dbReference type="Proteomes" id="UP000263642"/>
    </source>
</evidence>
<comment type="similarity">
    <text evidence="2">Belongs to the UPF0410 family.</text>
</comment>
<proteinExistence type="inferred from homology"/>
<evidence type="ECO:0000256" key="1">
    <source>
        <dbReference type="ARBA" id="ARBA00004651"/>
    </source>
</evidence>
<comment type="subcellular location">
    <subcellularLocation>
        <location evidence="1">Cell membrane</location>
        <topology evidence="1">Multi-pass membrane protein</topology>
    </subcellularLocation>
</comment>
<dbReference type="EMBL" id="DQAY01000138">
    <property type="protein sequence ID" value="HCO25797.1"/>
    <property type="molecule type" value="Genomic_DNA"/>
</dbReference>
<accession>A0A3D3RCQ4</accession>
<dbReference type="InterPro" id="IPR007341">
    <property type="entry name" value="Transgly_assoc"/>
</dbReference>
<accession>A0A517X8J2</accession>
<keyword evidence="5" id="KW-1133">Transmembrane helix</keyword>
<evidence type="ECO:0000256" key="2">
    <source>
        <dbReference type="ARBA" id="ARBA00011006"/>
    </source>
</evidence>
<evidence type="ECO:0000256" key="4">
    <source>
        <dbReference type="ARBA" id="ARBA00022692"/>
    </source>
</evidence>
<reference evidence="7 8" key="1">
    <citation type="journal article" date="2018" name="Nat. Biotechnol.">
        <title>A standardized bacterial taxonomy based on genome phylogeny substantially revises the tree of life.</title>
        <authorList>
            <person name="Parks D.H."/>
            <person name="Chuvochina M."/>
            <person name="Waite D.W."/>
            <person name="Rinke C."/>
            <person name="Skarshewski A."/>
            <person name="Chaumeil P.A."/>
            <person name="Hugenholtz P."/>
        </authorList>
    </citation>
    <scope>NUCLEOTIDE SEQUENCE [LARGE SCALE GENOMIC DNA]</scope>
    <source>
        <strain evidence="7">UBA9375</strain>
    </source>
</reference>
<name>A0A3D3RCQ4_9PLAN</name>
<dbReference type="GO" id="GO:0005886">
    <property type="term" value="C:plasma membrane"/>
    <property type="evidence" value="ECO:0007669"/>
    <property type="project" value="UniProtKB-SubCell"/>
</dbReference>
<keyword evidence="4" id="KW-0812">Transmembrane</keyword>
<keyword evidence="6" id="KW-0472">Membrane</keyword>
<gene>
    <name evidence="7" type="ORF">DIT97_23265</name>
</gene>
<organism evidence="7 8">
    <name type="scientific">Gimesia maris</name>
    <dbReference type="NCBI Taxonomy" id="122"/>
    <lineage>
        <taxon>Bacteria</taxon>
        <taxon>Pseudomonadati</taxon>
        <taxon>Planctomycetota</taxon>
        <taxon>Planctomycetia</taxon>
        <taxon>Planctomycetales</taxon>
        <taxon>Planctomycetaceae</taxon>
        <taxon>Gimesia</taxon>
    </lineage>
</organism>
<evidence type="ECO:0000256" key="5">
    <source>
        <dbReference type="ARBA" id="ARBA00022989"/>
    </source>
</evidence>
<dbReference type="AlphaFoldDB" id="A0A3D3RCQ4"/>
<dbReference type="Pfam" id="PF04226">
    <property type="entry name" value="Transgly_assoc"/>
    <property type="match status" value="1"/>
</dbReference>
<evidence type="ECO:0000313" key="7">
    <source>
        <dbReference type="EMBL" id="HCO25797.1"/>
    </source>
</evidence>
<sequence>MGIFQFLLLLLVAAICGGIAQSLAGYSRGGCLTSIALGFIGALLGTWISGKLGLPELLTVEFGDQPFPILWSIIGAALFVSLLSLISFRKK</sequence>
<comment type="caution">
    <text evidence="7">The sequence shown here is derived from an EMBL/GenBank/DDBJ whole genome shotgun (WGS) entry which is preliminary data.</text>
</comment>
<evidence type="ECO:0000256" key="3">
    <source>
        <dbReference type="ARBA" id="ARBA00022475"/>
    </source>
</evidence>
<evidence type="ECO:0000256" key="6">
    <source>
        <dbReference type="ARBA" id="ARBA00023136"/>
    </source>
</evidence>